<feature type="transmembrane region" description="Helical" evidence="11">
    <location>
        <begin position="165"/>
        <end position="186"/>
    </location>
</feature>
<organism evidence="12 13">
    <name type="scientific">Kocuria subflava</name>
    <dbReference type="NCBI Taxonomy" id="1736139"/>
    <lineage>
        <taxon>Bacteria</taxon>
        <taxon>Bacillati</taxon>
        <taxon>Actinomycetota</taxon>
        <taxon>Actinomycetes</taxon>
        <taxon>Micrococcales</taxon>
        <taxon>Micrococcaceae</taxon>
        <taxon>Kocuria</taxon>
    </lineage>
</organism>
<dbReference type="Gene3D" id="1.20.1530.20">
    <property type="match status" value="1"/>
</dbReference>
<name>A0A846U273_9MICC</name>
<dbReference type="GO" id="GO:0005886">
    <property type="term" value="C:plasma membrane"/>
    <property type="evidence" value="ECO:0007669"/>
    <property type="project" value="UniProtKB-SubCell"/>
</dbReference>
<feature type="transmembrane region" description="Helical" evidence="11">
    <location>
        <begin position="340"/>
        <end position="361"/>
    </location>
</feature>
<feature type="transmembrane region" description="Helical" evidence="11">
    <location>
        <begin position="277"/>
        <end position="302"/>
    </location>
</feature>
<dbReference type="AlphaFoldDB" id="A0A846U273"/>
<feature type="region of interest" description="Disordered" evidence="10">
    <location>
        <begin position="1"/>
        <end position="24"/>
    </location>
</feature>
<proteinExistence type="inferred from homology"/>
<keyword evidence="8 9" id="KW-0472">Membrane</keyword>
<evidence type="ECO:0000256" key="1">
    <source>
        <dbReference type="ARBA" id="ARBA00004651"/>
    </source>
</evidence>
<evidence type="ECO:0000256" key="6">
    <source>
        <dbReference type="ARBA" id="ARBA00022849"/>
    </source>
</evidence>
<comment type="similarity">
    <text evidence="2 9">Belongs to the arsenical resistance-3 (ACR3) (TC 2.A.59) family.</text>
</comment>
<evidence type="ECO:0000256" key="10">
    <source>
        <dbReference type="SAM" id="MobiDB-lite"/>
    </source>
</evidence>
<dbReference type="RefSeq" id="WP_119933610.1">
    <property type="nucleotide sequence ID" value="NZ_JAAVUN010000030.1"/>
</dbReference>
<dbReference type="GO" id="GO:0015105">
    <property type="term" value="F:arsenite transmembrane transporter activity"/>
    <property type="evidence" value="ECO:0007669"/>
    <property type="project" value="TreeGrafter"/>
</dbReference>
<feature type="transmembrane region" description="Helical" evidence="11">
    <location>
        <begin position="206"/>
        <end position="225"/>
    </location>
</feature>
<feature type="transmembrane region" description="Helical" evidence="11">
    <location>
        <begin position="314"/>
        <end position="334"/>
    </location>
</feature>
<comment type="caution">
    <text evidence="12">The sequence shown here is derived from an EMBL/GenBank/DDBJ whole genome shotgun (WGS) entry which is preliminary data.</text>
</comment>
<evidence type="ECO:0000256" key="7">
    <source>
        <dbReference type="ARBA" id="ARBA00022989"/>
    </source>
</evidence>
<dbReference type="GO" id="GO:0046685">
    <property type="term" value="P:response to arsenic-containing substance"/>
    <property type="evidence" value="ECO:0007669"/>
    <property type="project" value="UniProtKB-KW"/>
</dbReference>
<dbReference type="GO" id="GO:0015104">
    <property type="term" value="F:antimonite transmembrane transporter activity"/>
    <property type="evidence" value="ECO:0007669"/>
    <property type="project" value="TreeGrafter"/>
</dbReference>
<dbReference type="PIRSF" id="PIRSF005508">
    <property type="entry name" value="Acr3"/>
    <property type="match status" value="1"/>
</dbReference>
<protein>
    <submittedName>
        <fullName evidence="12">ACR3 family arsenite efflux transporter</fullName>
    </submittedName>
</protein>
<dbReference type="Pfam" id="PF01758">
    <property type="entry name" value="SBF"/>
    <property type="match status" value="1"/>
</dbReference>
<evidence type="ECO:0000313" key="12">
    <source>
        <dbReference type="EMBL" id="NKE10555.1"/>
    </source>
</evidence>
<evidence type="ECO:0000256" key="9">
    <source>
        <dbReference type="PIRNR" id="PIRNR005508"/>
    </source>
</evidence>
<feature type="transmembrane region" description="Helical" evidence="11">
    <location>
        <begin position="134"/>
        <end position="153"/>
    </location>
</feature>
<evidence type="ECO:0000313" key="13">
    <source>
        <dbReference type="Proteomes" id="UP000521379"/>
    </source>
</evidence>
<comment type="subcellular location">
    <subcellularLocation>
        <location evidence="1 9">Cell membrane</location>
        <topology evidence="1 9">Multi-pass membrane protein</topology>
    </subcellularLocation>
</comment>
<reference evidence="12 13" key="1">
    <citation type="submission" date="2020-02" db="EMBL/GenBank/DDBJ databases">
        <authorList>
            <person name="Sun Q."/>
        </authorList>
    </citation>
    <scope>NUCLEOTIDE SEQUENCE [LARGE SCALE GENOMIC DNA]</scope>
    <source>
        <strain evidence="12 13">YIM 13062</strain>
    </source>
</reference>
<feature type="compositionally biased region" description="Basic and acidic residues" evidence="10">
    <location>
        <begin position="1"/>
        <end position="10"/>
    </location>
</feature>
<dbReference type="FunFam" id="1.20.1530.20:FF:000009">
    <property type="entry name" value="Arsenite transporter, ACR3 family"/>
    <property type="match status" value="1"/>
</dbReference>
<evidence type="ECO:0000256" key="8">
    <source>
        <dbReference type="ARBA" id="ARBA00023136"/>
    </source>
</evidence>
<dbReference type="GO" id="GO:0015297">
    <property type="term" value="F:antiporter activity"/>
    <property type="evidence" value="ECO:0007669"/>
    <property type="project" value="UniProtKB-UniRule"/>
</dbReference>
<feature type="transmembrane region" description="Helical" evidence="11">
    <location>
        <begin position="37"/>
        <end position="56"/>
    </location>
</feature>
<keyword evidence="4 9" id="KW-1003">Cell membrane</keyword>
<sequence>MPDTAADRAAHPTTGPRSGHLGAADPAKRQLSTLDRFLPVWIGLAMVAGLALGRLVPGLDGFLAGLEVGGISVPIALGLLVMMYPVLAKVRYDKLGSVTADKRMLTGSLVLNWLIGPALMFALAWIFLPDLPEYRTGLIIVGLARCIAMVIIWNDLACGDREAAAVLVAINSIFQVIAFSGLAWFYLVGLPGWLGLDQQGLHVSTWHIALSVLIFLGVPLTAGYLTRTLGERHAGRDWYESTLLPALGPWALYGLLFTVVLLFALQGERITSQPLDVARIALPLLVYFAVMWGLGFGVGFLLKLNYARTTTLAFTAAGNNFELAIAVAIGTFGVTSGQALAGVVGPLIEVPALVALVYAALALRKYFTRSATGHPSVHP</sequence>
<keyword evidence="7 9" id="KW-1133">Transmembrane helix</keyword>
<evidence type="ECO:0000256" key="11">
    <source>
        <dbReference type="SAM" id="Phobius"/>
    </source>
</evidence>
<dbReference type="InterPro" id="IPR002657">
    <property type="entry name" value="BilAc:Na_symport/Acr3"/>
</dbReference>
<keyword evidence="5 9" id="KW-0812">Transmembrane</keyword>
<keyword evidence="13" id="KW-1185">Reference proteome</keyword>
<dbReference type="PANTHER" id="PTHR43057">
    <property type="entry name" value="ARSENITE EFFLUX TRANSPORTER"/>
    <property type="match status" value="1"/>
</dbReference>
<feature type="transmembrane region" description="Helical" evidence="11">
    <location>
        <begin position="109"/>
        <end position="128"/>
    </location>
</feature>
<evidence type="ECO:0000256" key="5">
    <source>
        <dbReference type="ARBA" id="ARBA00022692"/>
    </source>
</evidence>
<dbReference type="EMBL" id="JAAVUN010000030">
    <property type="protein sequence ID" value="NKE10555.1"/>
    <property type="molecule type" value="Genomic_DNA"/>
</dbReference>
<dbReference type="InterPro" id="IPR004706">
    <property type="entry name" value="Arsenical-R_Acr3"/>
</dbReference>
<gene>
    <name evidence="12" type="primary">arsB</name>
    <name evidence="12" type="ORF">GTW58_11565</name>
</gene>
<dbReference type="InterPro" id="IPR038770">
    <property type="entry name" value="Na+/solute_symporter_sf"/>
</dbReference>
<evidence type="ECO:0000256" key="4">
    <source>
        <dbReference type="ARBA" id="ARBA00022475"/>
    </source>
</evidence>
<evidence type="ECO:0000256" key="2">
    <source>
        <dbReference type="ARBA" id="ARBA00010110"/>
    </source>
</evidence>
<dbReference type="Proteomes" id="UP000521379">
    <property type="component" value="Unassembled WGS sequence"/>
</dbReference>
<dbReference type="NCBIfam" id="TIGR00832">
    <property type="entry name" value="acr3"/>
    <property type="match status" value="1"/>
</dbReference>
<feature type="transmembrane region" description="Helical" evidence="11">
    <location>
        <begin position="246"/>
        <end position="265"/>
    </location>
</feature>
<accession>A0A846U273</accession>
<evidence type="ECO:0000256" key="3">
    <source>
        <dbReference type="ARBA" id="ARBA00022448"/>
    </source>
</evidence>
<dbReference type="PANTHER" id="PTHR43057:SF1">
    <property type="entry name" value="ARSENICAL-RESISTANCE PROTEIN 3"/>
    <property type="match status" value="1"/>
</dbReference>
<feature type="transmembrane region" description="Helical" evidence="11">
    <location>
        <begin position="68"/>
        <end position="88"/>
    </location>
</feature>
<keyword evidence="6" id="KW-0059">Arsenical resistance</keyword>
<keyword evidence="3 9" id="KW-0813">Transport</keyword>